<evidence type="ECO:0000313" key="2">
    <source>
        <dbReference type="Proteomes" id="UP001231649"/>
    </source>
</evidence>
<sequence length="194" mass="22558">MLFGTIVFMSRTFRGHWTSVFLVFVLKLHVAFNLQNPHDNEPFDKDFGKFLRDLGSLVYKSKKTDVTQNEILYTNNTFSTLPIKNYRRNQKFNTQKAILEDVLMMKLVSYYEDKYKLSHLEQSATEGIIPNDSASSKIDAKTRKKMYKNTVIDKEEIFNNNPIPTQQKPSGSNRKMMNDMSGVDDYQISDVVVF</sequence>
<evidence type="ECO:0000313" key="1">
    <source>
        <dbReference type="EMBL" id="KAJ8726993.1"/>
    </source>
</evidence>
<name>A0ACC2QY80_9NEOP</name>
<reference evidence="1" key="1">
    <citation type="submission" date="2023-03" db="EMBL/GenBank/DDBJ databases">
        <title>Chromosome-level genomes of two armyworms, Mythimna separata and Mythimna loreyi, provide insights into the biosynthesis and reception of sex pheromones.</title>
        <authorList>
            <person name="Zhao H."/>
        </authorList>
    </citation>
    <scope>NUCLEOTIDE SEQUENCE</scope>
    <source>
        <strain evidence="1">BeijingLab</strain>
    </source>
</reference>
<proteinExistence type="predicted"/>
<dbReference type="Proteomes" id="UP001231649">
    <property type="component" value="Chromosome 7"/>
</dbReference>
<dbReference type="EMBL" id="CM056783">
    <property type="protein sequence ID" value="KAJ8726993.1"/>
    <property type="molecule type" value="Genomic_DNA"/>
</dbReference>
<gene>
    <name evidence="1" type="ORF">PYW08_015390</name>
</gene>
<keyword evidence="2" id="KW-1185">Reference proteome</keyword>
<organism evidence="1 2">
    <name type="scientific">Mythimna loreyi</name>
    <dbReference type="NCBI Taxonomy" id="667449"/>
    <lineage>
        <taxon>Eukaryota</taxon>
        <taxon>Metazoa</taxon>
        <taxon>Ecdysozoa</taxon>
        <taxon>Arthropoda</taxon>
        <taxon>Hexapoda</taxon>
        <taxon>Insecta</taxon>
        <taxon>Pterygota</taxon>
        <taxon>Neoptera</taxon>
        <taxon>Endopterygota</taxon>
        <taxon>Lepidoptera</taxon>
        <taxon>Glossata</taxon>
        <taxon>Ditrysia</taxon>
        <taxon>Noctuoidea</taxon>
        <taxon>Noctuidae</taxon>
        <taxon>Noctuinae</taxon>
        <taxon>Hadenini</taxon>
        <taxon>Mythimna</taxon>
    </lineage>
</organism>
<comment type="caution">
    <text evidence="1">The sequence shown here is derived from an EMBL/GenBank/DDBJ whole genome shotgun (WGS) entry which is preliminary data.</text>
</comment>
<accession>A0ACC2QY80</accession>
<protein>
    <submittedName>
        <fullName evidence="1">Uncharacterized protein</fullName>
    </submittedName>
</protein>